<dbReference type="Proteomes" id="UP000238479">
    <property type="component" value="Chromosome 4"/>
</dbReference>
<evidence type="ECO:0000256" key="1">
    <source>
        <dbReference type="SAM" id="Phobius"/>
    </source>
</evidence>
<keyword evidence="1" id="KW-0472">Membrane</keyword>
<feature type="transmembrane region" description="Helical" evidence="1">
    <location>
        <begin position="127"/>
        <end position="146"/>
    </location>
</feature>
<feature type="transmembrane region" description="Helical" evidence="1">
    <location>
        <begin position="51"/>
        <end position="70"/>
    </location>
</feature>
<evidence type="ECO:0000313" key="3">
    <source>
        <dbReference type="Proteomes" id="UP000238479"/>
    </source>
</evidence>
<dbReference type="EMBL" id="PDCK01000042">
    <property type="protein sequence ID" value="PRQ36178.1"/>
    <property type="molecule type" value="Genomic_DNA"/>
</dbReference>
<dbReference type="Gramene" id="PRQ36178">
    <property type="protein sequence ID" value="PRQ36178"/>
    <property type="gene ID" value="RchiOBHm_Chr4g0388571"/>
</dbReference>
<organism evidence="2 3">
    <name type="scientific">Rosa chinensis</name>
    <name type="common">China rose</name>
    <dbReference type="NCBI Taxonomy" id="74649"/>
    <lineage>
        <taxon>Eukaryota</taxon>
        <taxon>Viridiplantae</taxon>
        <taxon>Streptophyta</taxon>
        <taxon>Embryophyta</taxon>
        <taxon>Tracheophyta</taxon>
        <taxon>Spermatophyta</taxon>
        <taxon>Magnoliopsida</taxon>
        <taxon>eudicotyledons</taxon>
        <taxon>Gunneridae</taxon>
        <taxon>Pentapetalae</taxon>
        <taxon>rosids</taxon>
        <taxon>fabids</taxon>
        <taxon>Rosales</taxon>
        <taxon>Rosaceae</taxon>
        <taxon>Rosoideae</taxon>
        <taxon>Rosoideae incertae sedis</taxon>
        <taxon>Rosa</taxon>
    </lineage>
</organism>
<protein>
    <submittedName>
        <fullName evidence="2">Uncharacterized protein</fullName>
    </submittedName>
</protein>
<keyword evidence="1" id="KW-1133">Transmembrane helix</keyword>
<feature type="transmembrane region" description="Helical" evidence="1">
    <location>
        <begin position="76"/>
        <end position="96"/>
    </location>
</feature>
<gene>
    <name evidence="2" type="ORF">RchiOBHm_Chr4g0388571</name>
</gene>
<sequence>MVRVPVLSVQIVVADPMVSQAESFRTIALSTIILFMEYARVRVTANGRPSGIATTTIVTAAATIPMTAFVMSSDLVLLPLYSLFPLSSSVFPVKYLTNMTTRTKKATAKPTLPIEEVSLSRRACRGVFSLVSWLIWLIISPQFVFIPTDVTSIRP</sequence>
<accession>A0A2P6QPV6</accession>
<evidence type="ECO:0000313" key="2">
    <source>
        <dbReference type="EMBL" id="PRQ36178.1"/>
    </source>
</evidence>
<keyword evidence="3" id="KW-1185">Reference proteome</keyword>
<reference evidence="2 3" key="1">
    <citation type="journal article" date="2018" name="Nat. Genet.">
        <title>The Rosa genome provides new insights in the design of modern roses.</title>
        <authorList>
            <person name="Bendahmane M."/>
        </authorList>
    </citation>
    <scope>NUCLEOTIDE SEQUENCE [LARGE SCALE GENOMIC DNA]</scope>
    <source>
        <strain evidence="3">cv. Old Blush</strain>
    </source>
</reference>
<keyword evidence="1" id="KW-0812">Transmembrane</keyword>
<name>A0A2P6QPV6_ROSCH</name>
<dbReference type="AlphaFoldDB" id="A0A2P6QPV6"/>
<proteinExistence type="predicted"/>
<comment type="caution">
    <text evidence="2">The sequence shown here is derived from an EMBL/GenBank/DDBJ whole genome shotgun (WGS) entry which is preliminary data.</text>
</comment>